<dbReference type="GO" id="GO:0030170">
    <property type="term" value="F:pyridoxal phosphate binding"/>
    <property type="evidence" value="ECO:0007669"/>
    <property type="project" value="InterPro"/>
</dbReference>
<dbReference type="Pfam" id="PF00202">
    <property type="entry name" value="Aminotran_3"/>
    <property type="match status" value="1"/>
</dbReference>
<accession>E1YGX0</accession>
<evidence type="ECO:0008006" key="4">
    <source>
        <dbReference type="Google" id="ProtNLM"/>
    </source>
</evidence>
<dbReference type="Gene3D" id="3.90.1150.10">
    <property type="entry name" value="Aspartate Aminotransferase, domain 1"/>
    <property type="match status" value="1"/>
</dbReference>
<dbReference type="InterPro" id="IPR005814">
    <property type="entry name" value="Aminotrans_3"/>
</dbReference>
<dbReference type="InterPro" id="IPR029044">
    <property type="entry name" value="Nucleotide-diphossugar_trans"/>
</dbReference>
<proteinExistence type="predicted"/>
<dbReference type="SUPFAM" id="SSF53383">
    <property type="entry name" value="PLP-dependent transferases"/>
    <property type="match status" value="1"/>
</dbReference>
<protein>
    <recommendedName>
        <fullName evidence="4">Cytidylyltransferase</fullName>
    </recommendedName>
</protein>
<dbReference type="Gene3D" id="3.90.550.10">
    <property type="entry name" value="Spore Coat Polysaccharide Biosynthesis Protein SpsA, Chain A"/>
    <property type="match status" value="1"/>
</dbReference>
<dbReference type="InterPro" id="IPR015422">
    <property type="entry name" value="PyrdxlP-dep_Trfase_small"/>
</dbReference>
<dbReference type="Gene3D" id="3.40.640.10">
    <property type="entry name" value="Type I PLP-dependent aspartate aminotransferase-like (Major domain)"/>
    <property type="match status" value="1"/>
</dbReference>
<evidence type="ECO:0000256" key="2">
    <source>
        <dbReference type="ARBA" id="ARBA00022898"/>
    </source>
</evidence>
<evidence type="ECO:0000256" key="1">
    <source>
        <dbReference type="ARBA" id="ARBA00001933"/>
    </source>
</evidence>
<dbReference type="SUPFAM" id="SSF53448">
    <property type="entry name" value="Nucleotide-diphospho-sugar transferases"/>
    <property type="match status" value="1"/>
</dbReference>
<name>E1YGX0_9BACT</name>
<dbReference type="AlphaFoldDB" id="E1YGX0"/>
<dbReference type="PANTHER" id="PTHR43713">
    <property type="entry name" value="GLUTAMATE-1-SEMIALDEHYDE 2,1-AMINOMUTASE"/>
    <property type="match status" value="1"/>
</dbReference>
<keyword evidence="2" id="KW-0663">Pyridoxal phosphate</keyword>
<dbReference type="InterPro" id="IPR003329">
    <property type="entry name" value="Cytidylyl_trans"/>
</dbReference>
<evidence type="ECO:0000313" key="3">
    <source>
        <dbReference type="EMBL" id="CBX29814.1"/>
    </source>
</evidence>
<dbReference type="CDD" id="cd02518">
    <property type="entry name" value="GT2_SpsF"/>
    <property type="match status" value="1"/>
</dbReference>
<comment type="cofactor">
    <cofactor evidence="1">
        <name>pyridoxal 5'-phosphate</name>
        <dbReference type="ChEBI" id="CHEBI:597326"/>
    </cofactor>
</comment>
<dbReference type="PANTHER" id="PTHR43713:SF3">
    <property type="entry name" value="GLUTAMATE-1-SEMIALDEHYDE 2,1-AMINOMUTASE 1, CHLOROPLASTIC-RELATED"/>
    <property type="match status" value="1"/>
</dbReference>
<dbReference type="EMBL" id="FR695873">
    <property type="protein sequence ID" value="CBX29814.1"/>
    <property type="molecule type" value="Genomic_DNA"/>
</dbReference>
<dbReference type="GO" id="GO:0008483">
    <property type="term" value="F:transaminase activity"/>
    <property type="evidence" value="ECO:0007669"/>
    <property type="project" value="InterPro"/>
</dbReference>
<dbReference type="InterPro" id="IPR015421">
    <property type="entry name" value="PyrdxlP-dep_Trfase_major"/>
</dbReference>
<organism evidence="3">
    <name type="scientific">uncultured Desulfobacterium sp</name>
    <dbReference type="NCBI Taxonomy" id="201089"/>
    <lineage>
        <taxon>Bacteria</taxon>
        <taxon>Pseudomonadati</taxon>
        <taxon>Thermodesulfobacteriota</taxon>
        <taxon>Desulfobacteria</taxon>
        <taxon>Desulfobacterales</taxon>
        <taxon>Desulfobacteriaceae</taxon>
        <taxon>Desulfobacterium</taxon>
        <taxon>environmental samples</taxon>
    </lineage>
</organism>
<sequence>MILSILQARCSSTRLPGKVMKPILGVPMLIHQLRRVLESKRIDKLIVATSIDSSDDAIEQVCLAEGIDCFRGSLDDVLDRFYQLTRSWQPSHVVRLTGDCPLIDPNIIDAVIKFCLDGNYDYATNALSPTFPDGLDVEVFLLSALEEAWKEATLPSQREHVTPFIHQHPERYRIGHYQNTEDLSHLRWTVDEQEDFELINKIYNELYPVKPDFRTSDILNLLKQKPDWSNINQQFKRNEGLKKSRNEDRRHKSMQRLNLKKSLALQEHAKGRIPGLSQLLSKRPDMFSYGVWPGYFSKAKGIEVWDLDGNRYLDMSIGGIGANVLGYADPDVDAAVKSAIDKGSSSSLNCPEEVELADLLCELHPWAEKVRFARTGGESMAVAVRIARAFTGRDKIAFCGYHGWHDWYLAANIGTENALGEHLLAGLEPAGVPKALAGTAFPFRYNQLDDLKQIIDINKGEIAAIVMEPVRNEFPVSGFYEGVRRLASETGAVLIIDEISAAFRMNTGGAHLVLGMEPDMAVFSKALGNGYPMAAIIGKSSIMDAAQRSFISSTYWTERIGPVAALATIKKHRKYNVGKHLMKIGQMVQDGWHDLFSKHEIKIHTGGIPPMSHFTFDHKKALVLKALFVQTMLEKGFLATTGFYAMFAHEEEHVKKYLDAVDQVLPLLNEAIGSGHPESFLIGQPAISGFKRLN</sequence>
<dbReference type="InterPro" id="IPR015424">
    <property type="entry name" value="PyrdxlP-dep_Trfase"/>
</dbReference>
<dbReference type="Pfam" id="PF02348">
    <property type="entry name" value="CTP_transf_3"/>
    <property type="match status" value="1"/>
</dbReference>
<reference evidence="3" key="1">
    <citation type="journal article" date="2011" name="Environ. Microbiol.">
        <title>Genomic insights into the metabolic potential of the polycyclic aromatic hydrocarbon degrading sulfate-reducing Deltaproteobacterium N47.</title>
        <authorList>
            <person name="Bergmann F."/>
            <person name="Selesi D."/>
            <person name="Weinmaier T."/>
            <person name="Tischler P."/>
            <person name="Rattei T."/>
            <person name="Meckenstock R.U."/>
        </authorList>
    </citation>
    <scope>NUCLEOTIDE SEQUENCE</scope>
</reference>
<gene>
    <name evidence="3" type="ORF">N47_F15090</name>
</gene>